<evidence type="ECO:0000256" key="1">
    <source>
        <dbReference type="SAM" id="MobiDB-lite"/>
    </source>
</evidence>
<feature type="compositionally biased region" description="Low complexity" evidence="1">
    <location>
        <begin position="1320"/>
        <end position="1333"/>
    </location>
</feature>
<accession>A0A3B0XUM1</accession>
<feature type="region of interest" description="Disordered" evidence="1">
    <location>
        <begin position="1280"/>
        <end position="1333"/>
    </location>
</feature>
<name>A0A3B0XUM1_9ZZZZ</name>
<gene>
    <name evidence="2" type="ORF">MNBD_GAMMA11-79</name>
</gene>
<protein>
    <recommendedName>
        <fullName evidence="3">Baseplate protein J-like domain-containing protein</fullName>
    </recommendedName>
</protein>
<organism evidence="2">
    <name type="scientific">hydrothermal vent metagenome</name>
    <dbReference type="NCBI Taxonomy" id="652676"/>
    <lineage>
        <taxon>unclassified sequences</taxon>
        <taxon>metagenomes</taxon>
        <taxon>ecological metagenomes</taxon>
    </lineage>
</organism>
<proteinExistence type="predicted"/>
<evidence type="ECO:0000313" key="2">
    <source>
        <dbReference type="EMBL" id="VAW60026.1"/>
    </source>
</evidence>
<sequence>MPDVLSEKYIQVDERSMPDLLNAMRLHAENINFYDLDGNVNGNWLNLLLSNDAILLSSTIPIDLSELKKTFIVKKSLGLRQAISENWKHIKWINNWLFHAKSFNSPEGFDLFIKVRGMIRSSIVVAAADVYNLSTIFSRGNSYSFEGFDAVWDIENSIRNRDTLKIYRSRQQKEERLSSVFNAIINIFSFLSRESEKAFKKSLQHQTHDPASGMILAFLHVYKRSQEKTNQFTERMLEYYYSQILRNRAIKSGGDKVYLECQLNPTANPVLIPEGTRFIAGKTEDLQDILYQSQSDTLISGARLVALKTLFLQRHLLISPENLTRSVSRIKSSNLLEHSDRNNVMLPHTLFGYDDASGYSTGDDNETGMVISSNILKLKEGRRRINVVFSAVDKRLENIKSDTEIKTVVIRIAEKIKKSDISSDVFILSELFFNKLYVGIDKNNNQLKLDLYEMFNNVYLDVSINNRPDAIISELHEKSLYLILLKSRSKESFLSLFHKIICRYIFNFSNIEKNIKKQIIDKAKIVLVNNSKNTRQNKQALSRIIKEISMSRQVLFLRYFSNAFVLKITSAYGWYEVSKYALSHVKDNAGFELAFDINRDADQIIDYDREIHGGRHNPGSPLLTICINPSADVYPYSYLEPFAITRIRLNVQVKGYKSLSIQNDHGLVDRSKPFMPFGPFPVKGSSCYIGGLEYAGKNTVKITLNISWKNLPTNYGGMSGYYEEYNKKIRNADFNVRLSLSSAGKWQPHNEKQQQVSRLFSQIDDSEILLKRNKININLKGQYPILTEKLEEREFNDLNDIRNGHIKLSLSTAEMVFGHKIYPEIMGNALTINAKNKKQINLPQQPYTPEIDSLSIDYCAEEFINVNSSRMKSVKCYNQNDKNATESQSRAGLAHETTVYYITPFGNESINEEAASKGIDFFPQWKDDGNLYIGFNNERNAEYLNIYFQLRNDSTHSPGTINNPVKGSYYSAKGWRSIRKDDIVYDSTGNMMHTGVVTIRVAHDISCHPVMVPDNTYWFVISASHNLSHYSTVQSVGFDVIRLSSVDDRIKLSSSAGGISGSWRALKDIAGLKVYRQSQSAFSSTDTEDSRQSRVRFYERLRHKNRAINVWDYERLVLEAFPQLHLVKCFAATSSRQLTPSPGHVLIVVVPKVAESIEIYKTGYHVNSVVLQEILDYIRALAPSNITLEVRNPVYESIQVRCAVRFNSSHNPGQLLKRFSRHISDYLSPWSETGSVSRFGWTIPIRDLESYLLDLAYVDDVARLSMIDIRQIENKPKKYRFKDSANKQHMGHLSEEKNRIDQNGLERSPQGASSGGMHSGNINPRNINPGNINPGNINSGEVISSALPWSLTIPARKHHIEVINDERMHQRDPVSVGISSLRIGDNFIIQDMQGTAEGTKRDAFS</sequence>
<reference evidence="2" key="1">
    <citation type="submission" date="2018-06" db="EMBL/GenBank/DDBJ databases">
        <authorList>
            <person name="Zhirakovskaya E."/>
        </authorList>
    </citation>
    <scope>NUCLEOTIDE SEQUENCE</scope>
</reference>
<feature type="compositionally biased region" description="Basic and acidic residues" evidence="1">
    <location>
        <begin position="1280"/>
        <end position="1300"/>
    </location>
</feature>
<evidence type="ECO:0008006" key="3">
    <source>
        <dbReference type="Google" id="ProtNLM"/>
    </source>
</evidence>
<dbReference type="EMBL" id="UOFG01000106">
    <property type="protein sequence ID" value="VAW60026.1"/>
    <property type="molecule type" value="Genomic_DNA"/>
</dbReference>